<dbReference type="Pfam" id="PF01957">
    <property type="entry name" value="NfeD"/>
    <property type="match status" value="1"/>
</dbReference>
<dbReference type="InterPro" id="IPR052165">
    <property type="entry name" value="Membrane_assoc_protease"/>
</dbReference>
<keyword evidence="4 5" id="KW-0472">Membrane</keyword>
<evidence type="ECO:0000256" key="3">
    <source>
        <dbReference type="ARBA" id="ARBA00022989"/>
    </source>
</evidence>
<feature type="transmembrane region" description="Helical" evidence="5">
    <location>
        <begin position="264"/>
        <end position="281"/>
    </location>
</feature>
<evidence type="ECO:0000259" key="7">
    <source>
        <dbReference type="Pfam" id="PF01957"/>
    </source>
</evidence>
<evidence type="ECO:0000256" key="4">
    <source>
        <dbReference type="ARBA" id="ARBA00023136"/>
    </source>
</evidence>
<reference evidence="10 11" key="1">
    <citation type="submission" date="2016-10" db="EMBL/GenBank/DDBJ databases">
        <authorList>
            <person name="de Groot N.N."/>
        </authorList>
    </citation>
    <scope>NUCLEOTIDE SEQUENCE [LARGE SCALE GENOMIC DNA]</scope>
    <source>
        <strain evidence="10 11">CGMCC 1.6502</strain>
    </source>
</reference>
<keyword evidence="10" id="KW-0645">Protease</keyword>
<feature type="chain" id="PRO_5011626826" evidence="6">
    <location>
        <begin position="32"/>
        <end position="453"/>
    </location>
</feature>
<dbReference type="STRING" id="407036.SAMN05216243_3474"/>
<dbReference type="EMBL" id="FNFL01000008">
    <property type="protein sequence ID" value="SDK53518.1"/>
    <property type="molecule type" value="Genomic_DNA"/>
</dbReference>
<evidence type="ECO:0000256" key="2">
    <source>
        <dbReference type="ARBA" id="ARBA00022692"/>
    </source>
</evidence>
<dbReference type="AlphaFoldDB" id="A0A1G9CPE2"/>
<dbReference type="GO" id="GO:0006508">
    <property type="term" value="P:proteolysis"/>
    <property type="evidence" value="ECO:0007669"/>
    <property type="project" value="UniProtKB-KW"/>
</dbReference>
<keyword evidence="6" id="KW-0732">Signal</keyword>
<evidence type="ECO:0000256" key="1">
    <source>
        <dbReference type="ARBA" id="ARBA00004141"/>
    </source>
</evidence>
<dbReference type="InterPro" id="IPR012340">
    <property type="entry name" value="NA-bd_OB-fold"/>
</dbReference>
<proteinExistence type="predicted"/>
<evidence type="ECO:0000256" key="6">
    <source>
        <dbReference type="SAM" id="SignalP"/>
    </source>
</evidence>
<keyword evidence="11" id="KW-1185">Reference proteome</keyword>
<comment type="subcellular location">
    <subcellularLocation>
        <location evidence="1">Membrane</location>
        <topology evidence="1">Multi-pass membrane protein</topology>
    </subcellularLocation>
</comment>
<evidence type="ECO:0000313" key="10">
    <source>
        <dbReference type="EMBL" id="SDK53518.1"/>
    </source>
</evidence>
<evidence type="ECO:0000259" key="9">
    <source>
        <dbReference type="Pfam" id="PF25145"/>
    </source>
</evidence>
<accession>A0A1G9CPE2</accession>
<keyword evidence="3 5" id="KW-1133">Transmembrane helix</keyword>
<feature type="transmembrane region" description="Helical" evidence="5">
    <location>
        <begin position="237"/>
        <end position="257"/>
    </location>
</feature>
<feature type="signal peptide" evidence="6">
    <location>
        <begin position="1"/>
        <end position="31"/>
    </location>
</feature>
<feature type="transmembrane region" description="Helical" evidence="5">
    <location>
        <begin position="287"/>
        <end position="305"/>
    </location>
</feature>
<protein>
    <submittedName>
        <fullName evidence="10">Membrane-bound serine protease (ClpP class)</fullName>
    </submittedName>
</protein>
<dbReference type="InterPro" id="IPR056738">
    <property type="entry name" value="NfeD1b_N"/>
</dbReference>
<dbReference type="CDD" id="cd07021">
    <property type="entry name" value="Clp_protease_NfeD_like"/>
    <property type="match status" value="1"/>
</dbReference>
<feature type="transmembrane region" description="Helical" evidence="5">
    <location>
        <begin position="336"/>
        <end position="355"/>
    </location>
</feature>
<dbReference type="Gene3D" id="3.90.226.10">
    <property type="entry name" value="2-enoyl-CoA Hydratase, Chain A, domain 1"/>
    <property type="match status" value="1"/>
</dbReference>
<dbReference type="InterPro" id="IPR056739">
    <property type="entry name" value="NfeD_membrane"/>
</dbReference>
<dbReference type="GO" id="GO:0008233">
    <property type="term" value="F:peptidase activity"/>
    <property type="evidence" value="ECO:0007669"/>
    <property type="project" value="UniProtKB-KW"/>
</dbReference>
<dbReference type="PANTHER" id="PTHR33507:SF3">
    <property type="entry name" value="INNER MEMBRANE PROTEIN YBBJ"/>
    <property type="match status" value="1"/>
</dbReference>
<feature type="domain" description="NfeD integral membrane" evidence="8">
    <location>
        <begin position="243"/>
        <end position="356"/>
    </location>
</feature>
<dbReference type="SUPFAM" id="SSF52096">
    <property type="entry name" value="ClpP/crotonase"/>
    <property type="match status" value="1"/>
</dbReference>
<gene>
    <name evidence="10" type="ORF">SAMN05216243_3474</name>
</gene>
<dbReference type="Gene3D" id="2.40.50.140">
    <property type="entry name" value="Nucleic acid-binding proteins"/>
    <property type="match status" value="1"/>
</dbReference>
<feature type="domain" description="NfeD1b N-terminal" evidence="9">
    <location>
        <begin position="39"/>
        <end position="225"/>
    </location>
</feature>
<evidence type="ECO:0000256" key="5">
    <source>
        <dbReference type="SAM" id="Phobius"/>
    </source>
</evidence>
<dbReference type="Pfam" id="PF25145">
    <property type="entry name" value="NfeD1b_N"/>
    <property type="match status" value="1"/>
</dbReference>
<keyword evidence="10" id="KW-0378">Hydrolase</keyword>
<dbReference type="InterPro" id="IPR029045">
    <property type="entry name" value="ClpP/crotonase-like_dom_sf"/>
</dbReference>
<dbReference type="Pfam" id="PF24961">
    <property type="entry name" value="NfeD_membrane"/>
    <property type="match status" value="1"/>
</dbReference>
<dbReference type="InterPro" id="IPR002810">
    <property type="entry name" value="NfeD-like_C"/>
</dbReference>
<sequence length="453" mass="48144">MNKKIISAFVLMAGASVCLLTHLFHIPAVQAAEGEGKLVYIIPVEKEVERGLEAFLQRTTQEAAEENADHIVFEIDTPGGRVDAAGQIAEMLQNVEIPTTAFITNEALSAGSYIALNTDNIYMKPQATMGASGVINSDGTAADKKAQSAWIASMKSAATSKDRDPLYAEAMANPAIDLPEYGAPEGEFLTLGPTMAVEVGYAEAVVNHRTELLAKLGLQGAELVETETTLAEEIARFLTNPVVVPILLSLASIGLIVELYSPGFGIPGSIGLLSLVLFFYGHIVAGLAGYEAIILLVLGIIMIIVELFVPGGIIGLLGIGAVVGALFMSSADMGHMAMSIGIALIVSIIVSVILFKTIGLEKGFFKNIILKDATTTEQGYVSSINRLDLIGLEGKSLTMLRPSGTAVFNDERLDVVTEGAFVEKDSPVKIVKTEGSRIVVRQIKNHLTQEDEK</sequence>
<organism evidence="10 11">
    <name type="scientific">Sediminibacillus albus</name>
    <dbReference type="NCBI Taxonomy" id="407036"/>
    <lineage>
        <taxon>Bacteria</taxon>
        <taxon>Bacillati</taxon>
        <taxon>Bacillota</taxon>
        <taxon>Bacilli</taxon>
        <taxon>Bacillales</taxon>
        <taxon>Bacillaceae</taxon>
        <taxon>Sediminibacillus</taxon>
    </lineage>
</organism>
<dbReference type="GO" id="GO:0005886">
    <property type="term" value="C:plasma membrane"/>
    <property type="evidence" value="ECO:0007669"/>
    <property type="project" value="TreeGrafter"/>
</dbReference>
<dbReference type="Proteomes" id="UP000198694">
    <property type="component" value="Unassembled WGS sequence"/>
</dbReference>
<keyword evidence="2 5" id="KW-0812">Transmembrane</keyword>
<evidence type="ECO:0000259" key="8">
    <source>
        <dbReference type="Pfam" id="PF24961"/>
    </source>
</evidence>
<name>A0A1G9CPE2_9BACI</name>
<dbReference type="PANTHER" id="PTHR33507">
    <property type="entry name" value="INNER MEMBRANE PROTEIN YBBJ"/>
    <property type="match status" value="1"/>
</dbReference>
<evidence type="ECO:0000313" key="11">
    <source>
        <dbReference type="Proteomes" id="UP000198694"/>
    </source>
</evidence>
<feature type="domain" description="NfeD-like C-terminal" evidence="7">
    <location>
        <begin position="388"/>
        <end position="441"/>
    </location>
</feature>